<organism evidence="2 3">
    <name type="scientific">Algoriphagus taiwanensis</name>
    <dbReference type="NCBI Taxonomy" id="1445656"/>
    <lineage>
        <taxon>Bacteria</taxon>
        <taxon>Pseudomonadati</taxon>
        <taxon>Bacteroidota</taxon>
        <taxon>Cytophagia</taxon>
        <taxon>Cytophagales</taxon>
        <taxon>Cyclobacteriaceae</taxon>
        <taxon>Algoriphagus</taxon>
    </lineage>
</organism>
<protein>
    <submittedName>
        <fullName evidence="2">Carboxymuconolactone decarboxylase family protein</fullName>
    </submittedName>
</protein>
<dbReference type="Proteomes" id="UP001307705">
    <property type="component" value="Unassembled WGS sequence"/>
</dbReference>
<dbReference type="EMBL" id="BTPE01000001">
    <property type="protein sequence ID" value="GMQ32006.1"/>
    <property type="molecule type" value="Genomic_DNA"/>
</dbReference>
<dbReference type="InterPro" id="IPR029032">
    <property type="entry name" value="AhpD-like"/>
</dbReference>
<dbReference type="SUPFAM" id="SSF69118">
    <property type="entry name" value="AhpD-like"/>
    <property type="match status" value="1"/>
</dbReference>
<feature type="domain" description="Carboxymuconolactone decarboxylase-like" evidence="1">
    <location>
        <begin position="46"/>
        <end position="108"/>
    </location>
</feature>
<proteinExistence type="predicted"/>
<evidence type="ECO:0000313" key="3">
    <source>
        <dbReference type="Proteomes" id="UP001307705"/>
    </source>
</evidence>
<keyword evidence="3" id="KW-1185">Reference proteome</keyword>
<dbReference type="InterPro" id="IPR003779">
    <property type="entry name" value="CMD-like"/>
</dbReference>
<dbReference type="InterPro" id="IPR004675">
    <property type="entry name" value="AhpD_core"/>
</dbReference>
<evidence type="ECO:0000259" key="1">
    <source>
        <dbReference type="Pfam" id="PF02627"/>
    </source>
</evidence>
<accession>A0ABQ6PVN1</accession>
<dbReference type="Gene3D" id="1.20.1290.10">
    <property type="entry name" value="AhpD-like"/>
    <property type="match status" value="1"/>
</dbReference>
<reference evidence="2 3" key="1">
    <citation type="submission" date="2023-08" db="EMBL/GenBank/DDBJ databases">
        <title>Draft genome sequence of Algoriphagus taiwanensis.</title>
        <authorList>
            <person name="Takatani N."/>
            <person name="Hosokawa M."/>
            <person name="Sawabe T."/>
        </authorList>
    </citation>
    <scope>NUCLEOTIDE SEQUENCE [LARGE SCALE GENOMIC DNA]</scope>
    <source>
        <strain evidence="2 3">JCM 19755</strain>
    </source>
</reference>
<dbReference type="NCBIfam" id="TIGR00778">
    <property type="entry name" value="ahpD_dom"/>
    <property type="match status" value="1"/>
</dbReference>
<name>A0ABQ6PVN1_9BACT</name>
<dbReference type="PANTHER" id="PTHR35446">
    <property type="entry name" value="SI:CH211-175M2.5"/>
    <property type="match status" value="1"/>
</dbReference>
<sequence>MKNFTVPTRAEVTEANQSIFDNLQKGLGFVPNLYAYFAKSETALRDYLALQNRKSSLKAKEREVINLVVSQVNGCRYCQSAHTVLGKMNGFTEDQILEIRGGSASFDAKLDALARFTKSVAENRGKASQETKDAFFAAGYTEASLVDVAIVIGDKIISNYIHNLTQFPIDFPLAQELSEVNA</sequence>
<dbReference type="PANTHER" id="PTHR35446:SF3">
    <property type="entry name" value="CMD DOMAIN-CONTAINING PROTEIN"/>
    <property type="match status" value="1"/>
</dbReference>
<dbReference type="Pfam" id="PF02627">
    <property type="entry name" value="CMD"/>
    <property type="match status" value="1"/>
</dbReference>
<comment type="caution">
    <text evidence="2">The sequence shown here is derived from an EMBL/GenBank/DDBJ whole genome shotgun (WGS) entry which is preliminary data.</text>
</comment>
<gene>
    <name evidence="2" type="ORF">Ataiwa_02780</name>
</gene>
<dbReference type="RefSeq" id="WP_338226852.1">
    <property type="nucleotide sequence ID" value="NZ_BTPE01000001.1"/>
</dbReference>
<evidence type="ECO:0000313" key="2">
    <source>
        <dbReference type="EMBL" id="GMQ32006.1"/>
    </source>
</evidence>